<proteinExistence type="predicted"/>
<reference evidence="1" key="1">
    <citation type="submission" date="2018-05" db="EMBL/GenBank/DDBJ databases">
        <authorList>
            <person name="Lanie J.A."/>
            <person name="Ng W.-L."/>
            <person name="Kazmierczak K.M."/>
            <person name="Andrzejewski T.M."/>
            <person name="Davidsen T.M."/>
            <person name="Wayne K.J."/>
            <person name="Tettelin H."/>
            <person name="Glass J.I."/>
            <person name="Rusch D."/>
            <person name="Podicherti R."/>
            <person name="Tsui H.-C.T."/>
            <person name="Winkler M.E."/>
        </authorList>
    </citation>
    <scope>NUCLEOTIDE SEQUENCE</scope>
</reference>
<dbReference type="AlphaFoldDB" id="A0A382FBX2"/>
<protein>
    <submittedName>
        <fullName evidence="1">Uncharacterized protein</fullName>
    </submittedName>
</protein>
<sequence>MNSPIYFNVGFLTNEIGLDDKLGVGVRFQRSYIAFYWKL</sequence>
<name>A0A382FBX2_9ZZZZ</name>
<evidence type="ECO:0000313" key="1">
    <source>
        <dbReference type="EMBL" id="SVB60390.1"/>
    </source>
</evidence>
<accession>A0A382FBX2</accession>
<organism evidence="1">
    <name type="scientific">marine metagenome</name>
    <dbReference type="NCBI Taxonomy" id="408172"/>
    <lineage>
        <taxon>unclassified sequences</taxon>
        <taxon>metagenomes</taxon>
        <taxon>ecological metagenomes</taxon>
    </lineage>
</organism>
<gene>
    <name evidence="1" type="ORF">METZ01_LOCUS213244</name>
</gene>
<dbReference type="EMBL" id="UINC01049070">
    <property type="protein sequence ID" value="SVB60390.1"/>
    <property type="molecule type" value="Genomic_DNA"/>
</dbReference>